<comment type="caution">
    <text evidence="1">The sequence shown here is derived from an EMBL/GenBank/DDBJ whole genome shotgun (WGS) entry which is preliminary data.</text>
</comment>
<proteinExistence type="predicted"/>
<evidence type="ECO:0000313" key="2">
    <source>
        <dbReference type="Proteomes" id="UP000577419"/>
    </source>
</evidence>
<dbReference type="PROSITE" id="PS51257">
    <property type="entry name" value="PROKAR_LIPOPROTEIN"/>
    <property type="match status" value="1"/>
</dbReference>
<accession>A0A7J4IQJ7</accession>
<dbReference type="Proteomes" id="UP000577419">
    <property type="component" value="Unassembled WGS sequence"/>
</dbReference>
<evidence type="ECO:0000313" key="1">
    <source>
        <dbReference type="EMBL" id="HIH07773.1"/>
    </source>
</evidence>
<protein>
    <submittedName>
        <fullName evidence="1">Uncharacterized protein</fullName>
    </submittedName>
</protein>
<gene>
    <name evidence="1" type="ORF">HA237_00215</name>
</gene>
<name>A0A7J4IQJ7_9ARCH</name>
<sequence>MKTIAPIALLALLLLVFGCTQPQTEIVRMGEAFTVKEGFAYNVEGNDLTIRVVSFNDSRCPEGVQCVWAGELGVTLTVSSGTNAPDTIGYKESQIILGETTNPSVIVFNRYSFELISIDFEAKEAQIKVTEWNQREPNEKEWFSIEPIQCQGNLWDEWDAKELNKRKWEGEEELITVWLEIVNGVRVYDYASKQVYEIVCLACSCPRGDRIAVLVNSSNSAKMLELGWEKMDSIACTEEAKLCPDGSAVGREAPFCDFAPCPGGIEPEQPPEEEFFIQKTNVPGFTIDPSVLTTTIYLDGQVMIEEEQSFPVGGDTPVSVELRQISTESVAELKQVINGTNFFELTEEDARQCVADAPTITLEINLEENSNSVYGIGSECEQEKLVAAYEILSAIDELQFLTE</sequence>
<organism evidence="1 2">
    <name type="scientific">Candidatus Iainarchaeum sp</name>
    <dbReference type="NCBI Taxonomy" id="3101447"/>
    <lineage>
        <taxon>Archaea</taxon>
        <taxon>Candidatus Iainarchaeota</taxon>
        <taxon>Candidatus Iainarchaeia</taxon>
        <taxon>Candidatus Iainarchaeales</taxon>
        <taxon>Candidatus Iainarchaeaceae</taxon>
        <taxon>Candidatus Iainarchaeum</taxon>
    </lineage>
</organism>
<dbReference type="AlphaFoldDB" id="A0A7J4IQJ7"/>
<dbReference type="EMBL" id="DUFG01000001">
    <property type="protein sequence ID" value="HIH07773.1"/>
    <property type="molecule type" value="Genomic_DNA"/>
</dbReference>
<reference evidence="2" key="1">
    <citation type="journal article" date="2020" name="bioRxiv">
        <title>A rank-normalized archaeal taxonomy based on genome phylogeny resolves widespread incomplete and uneven classifications.</title>
        <authorList>
            <person name="Rinke C."/>
            <person name="Chuvochina M."/>
            <person name="Mussig A.J."/>
            <person name="Chaumeil P.-A."/>
            <person name="Waite D.W."/>
            <person name="Whitman W.B."/>
            <person name="Parks D.H."/>
            <person name="Hugenholtz P."/>
        </authorList>
    </citation>
    <scope>NUCLEOTIDE SEQUENCE [LARGE SCALE GENOMIC DNA]</scope>
</reference>